<dbReference type="InterPro" id="IPR001845">
    <property type="entry name" value="HTH_ArsR_DNA-bd_dom"/>
</dbReference>
<comment type="caution">
    <text evidence="2">The sequence shown here is derived from an EMBL/GenBank/DDBJ whole genome shotgun (WGS) entry which is preliminary data.</text>
</comment>
<organism evidence="2 3">
    <name type="scientific">Burkholderia territorii</name>
    <dbReference type="NCBI Taxonomy" id="1503055"/>
    <lineage>
        <taxon>Bacteria</taxon>
        <taxon>Pseudomonadati</taxon>
        <taxon>Pseudomonadota</taxon>
        <taxon>Betaproteobacteria</taxon>
        <taxon>Burkholderiales</taxon>
        <taxon>Burkholderiaceae</taxon>
        <taxon>Burkholderia</taxon>
        <taxon>Burkholderia cepacia complex</taxon>
    </lineage>
</organism>
<dbReference type="PROSITE" id="PS50987">
    <property type="entry name" value="HTH_ARSR_2"/>
    <property type="match status" value="1"/>
</dbReference>
<keyword evidence="3" id="KW-1185">Reference proteome</keyword>
<dbReference type="PANTHER" id="PTHR38600:SF2">
    <property type="entry name" value="SLL0088 PROTEIN"/>
    <property type="match status" value="1"/>
</dbReference>
<evidence type="ECO:0000259" key="1">
    <source>
        <dbReference type="PROSITE" id="PS50987"/>
    </source>
</evidence>
<dbReference type="CDD" id="cd00090">
    <property type="entry name" value="HTH_ARSR"/>
    <property type="match status" value="1"/>
</dbReference>
<dbReference type="PANTHER" id="PTHR38600">
    <property type="entry name" value="TRANSCRIPTIONAL REGULATORY PROTEIN"/>
    <property type="match status" value="1"/>
</dbReference>
<dbReference type="InterPro" id="IPR036390">
    <property type="entry name" value="WH_DNA-bd_sf"/>
</dbReference>
<feature type="domain" description="HTH arsR-type" evidence="1">
    <location>
        <begin position="1"/>
        <end position="94"/>
    </location>
</feature>
<dbReference type="Proteomes" id="UP000062317">
    <property type="component" value="Unassembled WGS sequence"/>
</dbReference>
<reference evidence="2 3" key="1">
    <citation type="submission" date="2015-11" db="EMBL/GenBank/DDBJ databases">
        <title>Expanding the genomic diversity of Burkholderia species for the development of highly accurate diagnostics.</title>
        <authorList>
            <person name="Sahl J."/>
            <person name="Keim P."/>
            <person name="Wagner D."/>
        </authorList>
    </citation>
    <scope>NUCLEOTIDE SEQUENCE [LARGE SCALE GENOMIC DNA]</scope>
    <source>
        <strain evidence="2 3">MSMB1301WGS</strain>
    </source>
</reference>
<accession>A0A105V1F1</accession>
<dbReference type="InterPro" id="IPR036388">
    <property type="entry name" value="WH-like_DNA-bd_sf"/>
</dbReference>
<dbReference type="SUPFAM" id="SSF46785">
    <property type="entry name" value="Winged helix' DNA-binding domain"/>
    <property type="match status" value="1"/>
</dbReference>
<name>A0A105V1F1_9BURK</name>
<dbReference type="RefSeq" id="WP_060108568.1">
    <property type="nucleotide sequence ID" value="NZ_LPEQ01000125.1"/>
</dbReference>
<sequence length="125" mass="13773">MANFQPGISDVFHALADPTRCAIVAALGDGGRTVSELAAPFGMALPSFMKHLAVLERSGLVTTRKTGRSRTCELVGSRLAEAEQWLAAQRAQWEARADRLVEFVESRHQEEQTHVSQPCRSRRSP</sequence>
<dbReference type="InterPro" id="IPR011991">
    <property type="entry name" value="ArsR-like_HTH"/>
</dbReference>
<proteinExistence type="predicted"/>
<dbReference type="EMBL" id="LPEQ01000125">
    <property type="protein sequence ID" value="KVV39512.1"/>
    <property type="molecule type" value="Genomic_DNA"/>
</dbReference>
<dbReference type="Pfam" id="PF12840">
    <property type="entry name" value="HTH_20"/>
    <property type="match status" value="1"/>
</dbReference>
<dbReference type="Gene3D" id="1.10.10.10">
    <property type="entry name" value="Winged helix-like DNA-binding domain superfamily/Winged helix DNA-binding domain"/>
    <property type="match status" value="1"/>
</dbReference>
<dbReference type="AlphaFoldDB" id="A0A105V1F1"/>
<dbReference type="PRINTS" id="PR00778">
    <property type="entry name" value="HTHARSR"/>
</dbReference>
<evidence type="ECO:0000313" key="3">
    <source>
        <dbReference type="Proteomes" id="UP000062317"/>
    </source>
</evidence>
<dbReference type="NCBIfam" id="NF033788">
    <property type="entry name" value="HTH_metalloreg"/>
    <property type="match status" value="1"/>
</dbReference>
<gene>
    <name evidence="2" type="ORF">WT27_01275</name>
</gene>
<dbReference type="GO" id="GO:0003700">
    <property type="term" value="F:DNA-binding transcription factor activity"/>
    <property type="evidence" value="ECO:0007669"/>
    <property type="project" value="InterPro"/>
</dbReference>
<protein>
    <submittedName>
        <fullName evidence="2">ArsR family transcriptional regulator</fullName>
    </submittedName>
</protein>
<dbReference type="SMART" id="SM00418">
    <property type="entry name" value="HTH_ARSR"/>
    <property type="match status" value="1"/>
</dbReference>
<evidence type="ECO:0000313" key="2">
    <source>
        <dbReference type="EMBL" id="KVV39512.1"/>
    </source>
</evidence>